<dbReference type="InterPro" id="IPR036420">
    <property type="entry name" value="BRCT_dom_sf"/>
</dbReference>
<dbReference type="Pfam" id="PF00533">
    <property type="entry name" value="BRCT"/>
    <property type="match status" value="1"/>
</dbReference>
<dbReference type="FunFam" id="1.10.150.20:FF:000006">
    <property type="entry name" value="DNA ligase"/>
    <property type="match status" value="1"/>
</dbReference>
<evidence type="ECO:0000256" key="11">
    <source>
        <dbReference type="ARBA" id="ARBA00023204"/>
    </source>
</evidence>
<dbReference type="Gene3D" id="3.40.50.10190">
    <property type="entry name" value="BRCT domain"/>
    <property type="match status" value="1"/>
</dbReference>
<dbReference type="SUPFAM" id="SSF52113">
    <property type="entry name" value="BRCT domain"/>
    <property type="match status" value="1"/>
</dbReference>
<dbReference type="PROSITE" id="PS01056">
    <property type="entry name" value="DNA_LIGASE_N2"/>
    <property type="match status" value="1"/>
</dbReference>
<keyword evidence="4 15" id="KW-0436">Ligase</keyword>
<evidence type="ECO:0000256" key="3">
    <source>
        <dbReference type="ARBA" id="ARBA00013308"/>
    </source>
</evidence>
<reference evidence="18 19" key="1">
    <citation type="submission" date="2006-11" db="EMBL/GenBank/DDBJ databases">
        <authorList>
            <person name="Giovannoni S."/>
            <person name="Vergin K."/>
            <person name="Ferriera S."/>
            <person name="Johnson J."/>
            <person name="Kravitz S."/>
            <person name="Beeson K."/>
            <person name="Sutton G."/>
            <person name="Rogers Y.-H."/>
            <person name="Friedman R."/>
            <person name="Frazier M."/>
            <person name="Venter J.C."/>
        </authorList>
    </citation>
    <scope>NUCLEOTIDE SEQUENCE [LARGE SCALE GENOMIC DNA]</scope>
    <source>
        <strain evidence="18 19">HTCC2181</strain>
    </source>
</reference>
<dbReference type="GO" id="GO:0005829">
    <property type="term" value="C:cytosol"/>
    <property type="evidence" value="ECO:0007669"/>
    <property type="project" value="TreeGrafter"/>
</dbReference>
<feature type="binding site" evidence="15">
    <location>
        <begin position="84"/>
        <end position="85"/>
    </location>
    <ligand>
        <name>NAD(+)</name>
        <dbReference type="ChEBI" id="CHEBI:57540"/>
    </ligand>
</feature>
<feature type="binding site" evidence="15">
    <location>
        <position position="115"/>
    </location>
    <ligand>
        <name>NAD(+)</name>
        <dbReference type="ChEBI" id="CHEBI:57540"/>
    </ligand>
</feature>
<feature type="binding site" evidence="15">
    <location>
        <position position="408"/>
    </location>
    <ligand>
        <name>Zn(2+)</name>
        <dbReference type="ChEBI" id="CHEBI:29105"/>
    </ligand>
</feature>
<feature type="active site" description="N6-AMP-lysine intermediate" evidence="15">
    <location>
        <position position="117"/>
    </location>
</feature>
<feature type="binding site" evidence="15">
    <location>
        <position position="432"/>
    </location>
    <ligand>
        <name>Zn(2+)</name>
        <dbReference type="ChEBI" id="CHEBI:29105"/>
    </ligand>
</feature>
<dbReference type="NCBIfam" id="NF005932">
    <property type="entry name" value="PRK07956.1"/>
    <property type="match status" value="1"/>
</dbReference>
<dbReference type="InterPro" id="IPR010994">
    <property type="entry name" value="RuvA_2-like"/>
</dbReference>
<dbReference type="InterPro" id="IPR013840">
    <property type="entry name" value="DNAligase_N"/>
</dbReference>
<dbReference type="FunFam" id="3.30.470.30:FF:000001">
    <property type="entry name" value="DNA ligase"/>
    <property type="match status" value="1"/>
</dbReference>
<evidence type="ECO:0000256" key="4">
    <source>
        <dbReference type="ARBA" id="ARBA00022598"/>
    </source>
</evidence>
<dbReference type="Pfam" id="PF01653">
    <property type="entry name" value="DNA_ligase_aden"/>
    <property type="match status" value="1"/>
</dbReference>
<feature type="binding site" evidence="15">
    <location>
        <begin position="35"/>
        <end position="39"/>
    </location>
    <ligand>
        <name>NAD(+)</name>
        <dbReference type="ChEBI" id="CHEBI:57540"/>
    </ligand>
</feature>
<dbReference type="AlphaFoldDB" id="A0P6P3"/>
<dbReference type="PANTHER" id="PTHR23389:SF9">
    <property type="entry name" value="DNA LIGASE"/>
    <property type="match status" value="1"/>
</dbReference>
<evidence type="ECO:0000256" key="15">
    <source>
        <dbReference type="HAMAP-Rule" id="MF_01588"/>
    </source>
</evidence>
<evidence type="ECO:0000313" key="19">
    <source>
        <dbReference type="Proteomes" id="UP000054262"/>
    </source>
</evidence>
<dbReference type="InterPro" id="IPR018239">
    <property type="entry name" value="DNA_ligase_AS"/>
</dbReference>
<dbReference type="Gene3D" id="2.40.50.140">
    <property type="entry name" value="Nucleic acid-binding proteins"/>
    <property type="match status" value="1"/>
</dbReference>
<dbReference type="InterPro" id="IPR012340">
    <property type="entry name" value="NA-bd_OB-fold"/>
</dbReference>
<comment type="cofactor">
    <cofactor evidence="15">
        <name>Mg(2+)</name>
        <dbReference type="ChEBI" id="CHEBI:18420"/>
    </cofactor>
    <cofactor evidence="15">
        <name>Mn(2+)</name>
        <dbReference type="ChEBI" id="CHEBI:29035"/>
    </cofactor>
</comment>
<feature type="domain" description="BRCT" evidence="17">
    <location>
        <begin position="592"/>
        <end position="671"/>
    </location>
</feature>
<dbReference type="PROSITE" id="PS01055">
    <property type="entry name" value="DNA_LIGASE_N1"/>
    <property type="match status" value="1"/>
</dbReference>
<keyword evidence="5 15" id="KW-0235">DNA replication</keyword>
<dbReference type="Gene3D" id="6.20.10.30">
    <property type="match status" value="1"/>
</dbReference>
<dbReference type="GO" id="GO:0006281">
    <property type="term" value="P:DNA repair"/>
    <property type="evidence" value="ECO:0007669"/>
    <property type="project" value="UniProtKB-KW"/>
</dbReference>
<dbReference type="GO" id="GO:0006260">
    <property type="term" value="P:DNA replication"/>
    <property type="evidence" value="ECO:0007669"/>
    <property type="project" value="UniProtKB-KW"/>
</dbReference>
<feature type="binding site" evidence="15">
    <location>
        <position position="175"/>
    </location>
    <ligand>
        <name>NAD(+)</name>
        <dbReference type="ChEBI" id="CHEBI:57540"/>
    </ligand>
</feature>
<proteinExistence type="inferred from homology"/>
<dbReference type="SMART" id="SM00278">
    <property type="entry name" value="HhH1"/>
    <property type="match status" value="3"/>
</dbReference>
<dbReference type="InterPro" id="IPR004149">
    <property type="entry name" value="Znf_DNAligase_C4"/>
</dbReference>
<dbReference type="SUPFAM" id="SSF56091">
    <property type="entry name" value="DNA ligase/mRNA capping enzyme, catalytic domain"/>
    <property type="match status" value="1"/>
</dbReference>
<comment type="similarity">
    <text evidence="14 15">Belongs to the NAD-dependent DNA ligase family. LigA subfamily.</text>
</comment>
<comment type="function">
    <text evidence="1 15">DNA ligase that catalyzes the formation of phosphodiester linkages between 5'-phosphoryl and 3'-hydroxyl groups in double-stranded DNA using NAD as a coenzyme and as the energy source for the reaction. It is essential for DNA replication and repair of damaged DNA.</text>
</comment>
<feature type="binding site" evidence="15">
    <location>
        <position position="314"/>
    </location>
    <ligand>
        <name>NAD(+)</name>
        <dbReference type="ChEBI" id="CHEBI:57540"/>
    </ligand>
</feature>
<protein>
    <recommendedName>
        <fullName evidence="3 15">DNA ligase</fullName>
        <ecNumber evidence="2 15">6.5.1.2</ecNumber>
    </recommendedName>
    <alternativeName>
        <fullName evidence="15">Polydeoxyribonucleotide synthase [NAD(+)]</fullName>
    </alternativeName>
</protein>
<evidence type="ECO:0000256" key="9">
    <source>
        <dbReference type="ARBA" id="ARBA00022842"/>
    </source>
</evidence>
<dbReference type="Gene3D" id="1.10.287.610">
    <property type="entry name" value="Helix hairpin bin"/>
    <property type="match status" value="1"/>
</dbReference>
<dbReference type="Pfam" id="PF03119">
    <property type="entry name" value="DNA_ligase_ZBD"/>
    <property type="match status" value="1"/>
</dbReference>
<dbReference type="SUPFAM" id="SSF50249">
    <property type="entry name" value="Nucleic acid-binding proteins"/>
    <property type="match status" value="1"/>
</dbReference>
<organism evidence="18 19">
    <name type="scientific">Methylophilales bacterium HTCC2181</name>
    <dbReference type="NCBI Taxonomy" id="383631"/>
    <lineage>
        <taxon>Bacteria</taxon>
        <taxon>Pseudomonadati</taxon>
        <taxon>Pseudomonadota</taxon>
        <taxon>Betaproteobacteria</taxon>
        <taxon>Nitrosomonadales</taxon>
        <taxon>OM43 clade</taxon>
    </lineage>
</organism>
<dbReference type="OrthoDB" id="9759736at2"/>
<feature type="binding site" evidence="15">
    <location>
        <position position="290"/>
    </location>
    <ligand>
        <name>NAD(+)</name>
        <dbReference type="ChEBI" id="CHEBI:57540"/>
    </ligand>
</feature>
<dbReference type="InterPro" id="IPR001357">
    <property type="entry name" value="BRCT_dom"/>
</dbReference>
<evidence type="ECO:0000256" key="8">
    <source>
        <dbReference type="ARBA" id="ARBA00022833"/>
    </source>
</evidence>
<dbReference type="InterPro" id="IPR003583">
    <property type="entry name" value="Hlx-hairpin-Hlx_DNA-bd_motif"/>
</dbReference>
<dbReference type="Pfam" id="PF12826">
    <property type="entry name" value="HHH_2"/>
    <property type="match status" value="1"/>
</dbReference>
<keyword evidence="6 15" id="KW-0479">Metal-binding</keyword>
<dbReference type="EMBL" id="AAUX01000001">
    <property type="protein sequence ID" value="EAV47203.1"/>
    <property type="molecule type" value="Genomic_DNA"/>
</dbReference>
<evidence type="ECO:0000313" key="18">
    <source>
        <dbReference type="EMBL" id="EAV47203.1"/>
    </source>
</evidence>
<dbReference type="PANTHER" id="PTHR23389">
    <property type="entry name" value="CHROMOSOME TRANSMISSION FIDELITY FACTOR 18"/>
    <property type="match status" value="1"/>
</dbReference>
<dbReference type="SMART" id="SM00292">
    <property type="entry name" value="BRCT"/>
    <property type="match status" value="1"/>
</dbReference>
<keyword evidence="8 15" id="KW-0862">Zinc</keyword>
<dbReference type="EC" id="6.5.1.2" evidence="2 15"/>
<evidence type="ECO:0000256" key="5">
    <source>
        <dbReference type="ARBA" id="ARBA00022705"/>
    </source>
</evidence>
<dbReference type="NCBIfam" id="TIGR00575">
    <property type="entry name" value="dnlj"/>
    <property type="match status" value="1"/>
</dbReference>
<dbReference type="Gene3D" id="1.10.150.20">
    <property type="entry name" value="5' to 3' exonuclease, C-terminal subdomain"/>
    <property type="match status" value="2"/>
</dbReference>
<keyword evidence="9 15" id="KW-0460">Magnesium</keyword>
<accession>A0P6P3</accession>
<dbReference type="SUPFAM" id="SSF47781">
    <property type="entry name" value="RuvA domain 2-like"/>
    <property type="match status" value="1"/>
</dbReference>
<evidence type="ECO:0000256" key="10">
    <source>
        <dbReference type="ARBA" id="ARBA00023027"/>
    </source>
</evidence>
<dbReference type="FunFam" id="1.10.150.20:FF:000007">
    <property type="entry name" value="DNA ligase"/>
    <property type="match status" value="1"/>
</dbReference>
<comment type="caution">
    <text evidence="15">Lacks conserved residue(s) required for the propagation of feature annotation.</text>
</comment>
<evidence type="ECO:0000256" key="2">
    <source>
        <dbReference type="ARBA" id="ARBA00012722"/>
    </source>
</evidence>
<dbReference type="GO" id="GO:0046872">
    <property type="term" value="F:metal ion binding"/>
    <property type="evidence" value="ECO:0007669"/>
    <property type="project" value="UniProtKB-KW"/>
</dbReference>
<keyword evidence="12 15" id="KW-0464">Manganese</keyword>
<dbReference type="GO" id="GO:0003677">
    <property type="term" value="F:DNA binding"/>
    <property type="evidence" value="ECO:0007669"/>
    <property type="project" value="InterPro"/>
</dbReference>
<evidence type="ECO:0000256" key="13">
    <source>
        <dbReference type="ARBA" id="ARBA00034005"/>
    </source>
</evidence>
<dbReference type="InterPro" id="IPR004150">
    <property type="entry name" value="NAD_DNA_ligase_OB"/>
</dbReference>
<name>A0P6P3_9PROT</name>
<feature type="binding site" evidence="15">
    <location>
        <position position="411"/>
    </location>
    <ligand>
        <name>Zn(2+)</name>
        <dbReference type="ChEBI" id="CHEBI:29105"/>
    </ligand>
</feature>
<dbReference type="FunFam" id="2.40.50.140:FF:000012">
    <property type="entry name" value="DNA ligase"/>
    <property type="match status" value="1"/>
</dbReference>
<keyword evidence="11 15" id="KW-0234">DNA repair</keyword>
<dbReference type="GO" id="GO:0003911">
    <property type="term" value="F:DNA ligase (NAD+) activity"/>
    <property type="evidence" value="ECO:0007669"/>
    <property type="project" value="UniProtKB-UniRule"/>
</dbReference>
<feature type="binding site" evidence="15">
    <location>
        <position position="138"/>
    </location>
    <ligand>
        <name>NAD(+)</name>
        <dbReference type="ChEBI" id="CHEBI:57540"/>
    </ligand>
</feature>
<evidence type="ECO:0000256" key="16">
    <source>
        <dbReference type="RuleBase" id="RU000618"/>
    </source>
</evidence>
<dbReference type="InterPro" id="IPR033136">
    <property type="entry name" value="DNA_ligase_CS"/>
</dbReference>
<dbReference type="HAMAP" id="MF_01588">
    <property type="entry name" value="DNA_ligase_A"/>
    <property type="match status" value="1"/>
</dbReference>
<dbReference type="Pfam" id="PF03120">
    <property type="entry name" value="OB_DNA_ligase"/>
    <property type="match status" value="1"/>
</dbReference>
<evidence type="ECO:0000256" key="12">
    <source>
        <dbReference type="ARBA" id="ARBA00023211"/>
    </source>
</evidence>
<dbReference type="Gene3D" id="3.30.470.30">
    <property type="entry name" value="DNA ligase/mRNA capping enzyme"/>
    <property type="match status" value="1"/>
</dbReference>
<dbReference type="PROSITE" id="PS50172">
    <property type="entry name" value="BRCT"/>
    <property type="match status" value="1"/>
</dbReference>
<sequence length="671" mass="74083">MNDPITIKERLVDLKKLISEHNYHYYVLDNPLISDAEFDKIFLEIKAIEDLNPELITIDSPTQRVGGEPNKSFKQITHQRPMLSLGNAFDEKDLDVFDKRIREELGVANISYVAEPKFDGLAVTIVYVDGELHLAATRGDGSVGEDVTHNIKTIKSIPLKLPSNSPAGQIEIRGEVIMLKNDFIGLNKRQLEANEKVFANPRNAAAGSLRQLDPTIAASRPLSFYAYSIFCDNKTLASQEEGLDLLKQLLIPTSNLTKRVDGVRGMIDFYNAINNARKSLPFDIDGVVYKVNSLNMQDELGFVSRAPRWAIAHKFAAEEAMTTIKDINVQVGRTGSITPVARLMPVVVAGVTVTNATLHNEDELRRKDIHIGDFVMVRRAGDVVPEVIKVVHEKRPNDIKKFEMPTLCPECSNVLVREEGESVLRCNAGMLCPAQRKQSIMHFASRKAMDIDGLGEKIIDQLIESSLVLSVSDLYTVKTEKLLKLDRFAKKSAENLIESIEKSKKTTLGKFIYALGIRNVGEATAYDLAKQFGSIDKIMSASKESLLSIHDIGPTVATSIQNYFNEDTNREQVAILLKEGIQWDSIEVGAEEISNELEGLVFVLTGTLTSLKRDEAKNLILSCGGKVSGSVSKKTDYVIAGLDAGSKLDKASALGVKVIGEDELIQLTKKG</sequence>
<comment type="caution">
    <text evidence="18">The sequence shown here is derived from an EMBL/GenBank/DDBJ whole genome shotgun (WGS) entry which is preliminary data.</text>
</comment>
<dbReference type="CDD" id="cd00114">
    <property type="entry name" value="LIGANc"/>
    <property type="match status" value="1"/>
</dbReference>
<dbReference type="Pfam" id="PF14520">
    <property type="entry name" value="HHH_5"/>
    <property type="match status" value="1"/>
</dbReference>
<keyword evidence="19" id="KW-1185">Reference proteome</keyword>
<dbReference type="Proteomes" id="UP000054262">
    <property type="component" value="Unassembled WGS sequence"/>
</dbReference>
<evidence type="ECO:0000256" key="7">
    <source>
        <dbReference type="ARBA" id="ARBA00022763"/>
    </source>
</evidence>
<dbReference type="PIRSF" id="PIRSF001604">
    <property type="entry name" value="LigA"/>
    <property type="match status" value="1"/>
</dbReference>
<evidence type="ECO:0000256" key="14">
    <source>
        <dbReference type="ARBA" id="ARBA00060881"/>
    </source>
</evidence>
<dbReference type="InterPro" id="IPR013839">
    <property type="entry name" value="DNAligase_adenylation"/>
</dbReference>
<dbReference type="CDD" id="cd09897">
    <property type="entry name" value="H3TH_FEN1-XPG-like"/>
    <property type="match status" value="1"/>
</dbReference>
<evidence type="ECO:0000259" key="17">
    <source>
        <dbReference type="PROSITE" id="PS50172"/>
    </source>
</evidence>
<evidence type="ECO:0000256" key="6">
    <source>
        <dbReference type="ARBA" id="ARBA00022723"/>
    </source>
</evidence>
<dbReference type="SMART" id="SM00532">
    <property type="entry name" value="LIGANc"/>
    <property type="match status" value="1"/>
</dbReference>
<gene>
    <name evidence="15" type="primary">ligA</name>
    <name evidence="18" type="ORF">MB2181_03980</name>
</gene>
<keyword evidence="10 15" id="KW-0520">NAD</keyword>
<comment type="catalytic activity">
    <reaction evidence="13 15 16">
        <text>NAD(+) + (deoxyribonucleotide)n-3'-hydroxyl + 5'-phospho-(deoxyribonucleotide)m = (deoxyribonucleotide)n+m + AMP + beta-nicotinamide D-nucleotide.</text>
        <dbReference type="EC" id="6.5.1.2"/>
    </reaction>
</comment>
<dbReference type="InterPro" id="IPR001679">
    <property type="entry name" value="DNA_ligase"/>
</dbReference>
<keyword evidence="7 15" id="KW-0227">DNA damage</keyword>
<dbReference type="InterPro" id="IPR041663">
    <property type="entry name" value="DisA/LigA_HHH"/>
</dbReference>
<evidence type="ECO:0000256" key="1">
    <source>
        <dbReference type="ARBA" id="ARBA00004067"/>
    </source>
</evidence>